<reference evidence="1 2" key="1">
    <citation type="journal article" date="2022" name="bioRxiv">
        <title>The genome of the oomycete Peronosclerospora sorghi, a cosmopolitan pathogen of maize and sorghum, is inflated with dispersed pseudogenes.</title>
        <authorList>
            <person name="Fletcher K."/>
            <person name="Martin F."/>
            <person name="Isakeit T."/>
            <person name="Cavanaugh K."/>
            <person name="Magill C."/>
            <person name="Michelmore R."/>
        </authorList>
    </citation>
    <scope>NUCLEOTIDE SEQUENCE [LARGE SCALE GENOMIC DNA]</scope>
    <source>
        <strain evidence="1">P6</strain>
    </source>
</reference>
<proteinExistence type="predicted"/>
<dbReference type="EMBL" id="CM047584">
    <property type="protein sequence ID" value="KAI9911243.1"/>
    <property type="molecule type" value="Genomic_DNA"/>
</dbReference>
<name>A0ACC0VXJ1_9STRA</name>
<evidence type="ECO:0000313" key="2">
    <source>
        <dbReference type="Proteomes" id="UP001163321"/>
    </source>
</evidence>
<organism evidence="1 2">
    <name type="scientific">Peronosclerospora sorghi</name>
    <dbReference type="NCBI Taxonomy" id="230839"/>
    <lineage>
        <taxon>Eukaryota</taxon>
        <taxon>Sar</taxon>
        <taxon>Stramenopiles</taxon>
        <taxon>Oomycota</taxon>
        <taxon>Peronosporomycetes</taxon>
        <taxon>Peronosporales</taxon>
        <taxon>Peronosporaceae</taxon>
        <taxon>Peronosclerospora</taxon>
    </lineage>
</organism>
<keyword evidence="2" id="KW-1185">Reference proteome</keyword>
<comment type="caution">
    <text evidence="1">The sequence shown here is derived from an EMBL/GenBank/DDBJ whole genome shotgun (WGS) entry which is preliminary data.</text>
</comment>
<protein>
    <submittedName>
        <fullName evidence="1">Uncharacterized protein</fullName>
    </submittedName>
</protein>
<evidence type="ECO:0000313" key="1">
    <source>
        <dbReference type="EMBL" id="KAI9911243.1"/>
    </source>
</evidence>
<dbReference type="Proteomes" id="UP001163321">
    <property type="component" value="Chromosome 5"/>
</dbReference>
<gene>
    <name evidence="1" type="ORF">PsorP6_009075</name>
</gene>
<accession>A0ACC0VXJ1</accession>
<sequence>MVTTLADAIAALKRGDASPLAHVLAEGKALRRKPRNTTRKAKRKKSGDKAEGETKADDQHSDETQFDVEVRALTRKQLDTFYPAAVKLVAPSDDQEEEARRLKARACIAEFTTVLVETQGALINKEELFAVAQELHDQLLRLRGEMDQVLATQEAISVLCETCWKHNFGGRAHSLVTQLLPYLIVRSYESPMTGNFNSKKHPIRRLFSVKDALPLLDFDDDTSELLRDILLRCFIQPTFFKSPDAVPFLSFLFTLHVPLIEDINETIRNQVPNQRNSILIKYGTIYFKAWANSKDAPRKKIEDDCIQRYIRDAVHANSTSLFNAVRTMLQIFFDNKRHPGVDELLYRVCSPILWRGVKAANDSVRRQAAILLFDSFPLHDPASNNEMMDLSFQKQFDTFEELLGDPHPALRVAAIEGVAKVVSVYWELLPAETIRCFISKLVVDLVNDVSSSSVRAAVFEGIRFILDNHNSHSILKPVLPMLAPLINDRNEKVRAELVALLVRIKSIRNLHFYDVVPVNDLLCRLVMDRNSPIARKQLVSLFLNSYFPQSVGGSSQVARCLALVRKNPEAAMVFYANVVEHVSVGSICKLAALLLRCSLNFVSRRLKQPQDDEGGGDEDEEEEEGFSVVGQIVVLEVIANLLESVHMKVMRDDRYSECKSFLHEQFSVESLEALLVAYNEDRPYDQEALSSIWRIIGYLGDLSEGVLLERLVENLMMVNENSNRKLLESMVNCMVQWEQLPFLISKLAKFLDQWRKVKFRSNMTGEESKATLNPIVVLGTTDYISQLSTVKNLNVLMLPIFKVLKKCIGPILKYDSDEVKDTYRANSFGFVRLLEVYGKVLVMTECAHVTDRTMVLVESSSKKLKKRDGLHDLQPSQFFTPPMSLSLLLAWLARIMLDLRKEVESAEHLKTQGKKRRRGKTSKAESLAPQKELLTRWRNLFSFVSLLAAECVAFAFERTNWLQSGPVVDFVDAYVNVLCDTLKDMDLFERTAFYQACQLAHLLESARVKATQARTGKDSSLVPSLREWARTLQQALKNAHDKNQNDCDDLWRTVSGSFTEHCVEAPERILVPQMSERLSE</sequence>